<reference evidence="2" key="1">
    <citation type="journal article" date="2019" name="Int. J. Syst. Evol. Microbiol.">
        <title>The Global Catalogue of Microorganisms (GCM) 10K type strain sequencing project: providing services to taxonomists for standard genome sequencing and annotation.</title>
        <authorList>
            <consortium name="The Broad Institute Genomics Platform"/>
            <consortium name="The Broad Institute Genome Sequencing Center for Infectious Disease"/>
            <person name="Wu L."/>
            <person name="Ma J."/>
        </authorList>
    </citation>
    <scope>NUCLEOTIDE SEQUENCE [LARGE SCALE GENOMIC DNA]</scope>
    <source>
        <strain evidence="2">JCM 17125</strain>
    </source>
</reference>
<protein>
    <recommendedName>
        <fullName evidence="3">DUF222 domain-containing protein</fullName>
    </recommendedName>
</protein>
<evidence type="ECO:0008006" key="3">
    <source>
        <dbReference type="Google" id="ProtNLM"/>
    </source>
</evidence>
<proteinExistence type="predicted"/>
<evidence type="ECO:0000313" key="2">
    <source>
        <dbReference type="Proteomes" id="UP001501468"/>
    </source>
</evidence>
<sequence>MPGKERDPWREPGQLAVRSLTAEQRRQLRKTYQMMMQSTQMHVSIMQISEALSEQLRPASPTFLSSEAREAMDLAVTRAVEPFSRQLREQFVDVAKAQIGPIREVVRDAFGAALGPDPFGVKQLQRDLAQTLLNRRPSHLSPDDVAQLAAHLVEVQLDQSLPDPDAETEPVRQRLAAEFHAIDAMARISRRQPRDARNQARLAKAALASSLLEGVRPSPATVKQLLLLVLEEDVEAEEAALDQAQEAIRTRVETNQQRNAES</sequence>
<organism evidence="1 2">
    <name type="scientific">Terrabacter ginsenosidimutans</name>
    <dbReference type="NCBI Taxonomy" id="490575"/>
    <lineage>
        <taxon>Bacteria</taxon>
        <taxon>Bacillati</taxon>
        <taxon>Actinomycetota</taxon>
        <taxon>Actinomycetes</taxon>
        <taxon>Micrococcales</taxon>
        <taxon>Intrasporangiaceae</taxon>
        <taxon>Terrabacter</taxon>
    </lineage>
</organism>
<dbReference type="EMBL" id="BAABDC010000012">
    <property type="protein sequence ID" value="GAA3721190.1"/>
    <property type="molecule type" value="Genomic_DNA"/>
</dbReference>
<accession>A0ABP7EMJ4</accession>
<gene>
    <name evidence="1" type="ORF">GCM10022399_41990</name>
</gene>
<comment type="caution">
    <text evidence="1">The sequence shown here is derived from an EMBL/GenBank/DDBJ whole genome shotgun (WGS) entry which is preliminary data.</text>
</comment>
<evidence type="ECO:0000313" key="1">
    <source>
        <dbReference type="EMBL" id="GAA3721190.1"/>
    </source>
</evidence>
<name>A0ABP7EMJ4_9MICO</name>
<dbReference type="RefSeq" id="WP_344951597.1">
    <property type="nucleotide sequence ID" value="NZ_BAABDC010000012.1"/>
</dbReference>
<dbReference type="Proteomes" id="UP001501468">
    <property type="component" value="Unassembled WGS sequence"/>
</dbReference>
<keyword evidence="2" id="KW-1185">Reference proteome</keyword>